<dbReference type="AlphaFoldDB" id="A0A2Z7C3U8"/>
<evidence type="ECO:0000256" key="1">
    <source>
        <dbReference type="SAM" id="MobiDB-lite"/>
    </source>
</evidence>
<proteinExistence type="predicted"/>
<name>A0A2Z7C3U8_9LAMI</name>
<protein>
    <submittedName>
        <fullName evidence="2">Uncharacterized protein</fullName>
    </submittedName>
</protein>
<feature type="compositionally biased region" description="Basic residues" evidence="1">
    <location>
        <begin position="236"/>
        <end position="245"/>
    </location>
</feature>
<feature type="compositionally biased region" description="Basic and acidic residues" evidence="1">
    <location>
        <begin position="208"/>
        <end position="224"/>
    </location>
</feature>
<accession>A0A2Z7C3U8</accession>
<reference evidence="2 3" key="1">
    <citation type="journal article" date="2015" name="Proc. Natl. Acad. Sci. U.S.A.">
        <title>The resurrection genome of Boea hygrometrica: A blueprint for survival of dehydration.</title>
        <authorList>
            <person name="Xiao L."/>
            <person name="Yang G."/>
            <person name="Zhang L."/>
            <person name="Yang X."/>
            <person name="Zhao S."/>
            <person name="Ji Z."/>
            <person name="Zhou Q."/>
            <person name="Hu M."/>
            <person name="Wang Y."/>
            <person name="Chen M."/>
            <person name="Xu Y."/>
            <person name="Jin H."/>
            <person name="Xiao X."/>
            <person name="Hu G."/>
            <person name="Bao F."/>
            <person name="Hu Y."/>
            <person name="Wan P."/>
            <person name="Li L."/>
            <person name="Deng X."/>
            <person name="Kuang T."/>
            <person name="Xiang C."/>
            <person name="Zhu J.K."/>
            <person name="Oliver M.J."/>
            <person name="He Y."/>
        </authorList>
    </citation>
    <scope>NUCLEOTIDE SEQUENCE [LARGE SCALE GENOMIC DNA]</scope>
    <source>
        <strain evidence="3">cv. XS01</strain>
    </source>
</reference>
<dbReference type="EMBL" id="KV001299">
    <property type="protein sequence ID" value="KZV39197.1"/>
    <property type="molecule type" value="Genomic_DNA"/>
</dbReference>
<evidence type="ECO:0000313" key="3">
    <source>
        <dbReference type="Proteomes" id="UP000250235"/>
    </source>
</evidence>
<sequence length="252" mass="28471">MAFVRCAVHLIEETGRCSSCKSKGTPKLVEQRTSKLEQRGDARPGPTYDGLQVLQESRMQVVSSWFTSLMKQKSRVKAQWDAMKFRTAQAQIKCRVQVPCSSAELSCFSERLIEIEETPTTGAEEESHSSRRTLKQTSLENISNEESSQIKREDRGTLRSEDDEDHLKSGCKREEKKRALNKLDEATSSKTRPAQCKPERRKAAKSGCKREEKKRALNKLDEATSSKTIPAQCKPERRKAAKVVKVKPAQIS</sequence>
<evidence type="ECO:0000313" key="2">
    <source>
        <dbReference type="EMBL" id="KZV39197.1"/>
    </source>
</evidence>
<gene>
    <name evidence="2" type="ORF">F511_33374</name>
</gene>
<feature type="compositionally biased region" description="Basic and acidic residues" evidence="1">
    <location>
        <begin position="148"/>
        <end position="187"/>
    </location>
</feature>
<keyword evidence="3" id="KW-1185">Reference proteome</keyword>
<feature type="compositionally biased region" description="Polar residues" evidence="1">
    <location>
        <begin position="135"/>
        <end position="147"/>
    </location>
</feature>
<organism evidence="2 3">
    <name type="scientific">Dorcoceras hygrometricum</name>
    <dbReference type="NCBI Taxonomy" id="472368"/>
    <lineage>
        <taxon>Eukaryota</taxon>
        <taxon>Viridiplantae</taxon>
        <taxon>Streptophyta</taxon>
        <taxon>Embryophyta</taxon>
        <taxon>Tracheophyta</taxon>
        <taxon>Spermatophyta</taxon>
        <taxon>Magnoliopsida</taxon>
        <taxon>eudicotyledons</taxon>
        <taxon>Gunneridae</taxon>
        <taxon>Pentapetalae</taxon>
        <taxon>asterids</taxon>
        <taxon>lamiids</taxon>
        <taxon>Lamiales</taxon>
        <taxon>Gesneriaceae</taxon>
        <taxon>Didymocarpoideae</taxon>
        <taxon>Trichosporeae</taxon>
        <taxon>Loxocarpinae</taxon>
        <taxon>Dorcoceras</taxon>
    </lineage>
</organism>
<dbReference type="Proteomes" id="UP000250235">
    <property type="component" value="Unassembled WGS sequence"/>
</dbReference>
<feature type="region of interest" description="Disordered" evidence="1">
    <location>
        <begin position="118"/>
        <end position="252"/>
    </location>
</feature>